<name>A0A0F5JXW2_9BURK</name>
<gene>
    <name evidence="1" type="ORF">WM40_15570</name>
</gene>
<evidence type="ECO:0000313" key="1">
    <source>
        <dbReference type="EMBL" id="KKB62716.1"/>
    </source>
</evidence>
<comment type="caution">
    <text evidence="1">The sequence shown here is derived from an EMBL/GenBank/DDBJ whole genome shotgun (WGS) entry which is preliminary data.</text>
</comment>
<dbReference type="PATRIC" id="fig|28092.6.peg.3677"/>
<evidence type="ECO:0000313" key="2">
    <source>
        <dbReference type="Proteomes" id="UP000033618"/>
    </source>
</evidence>
<sequence>MVNSYRGAMIDAVLTDIASAPHLRDPKPRRQIRIATLREAVNHGCGRAEVFHDLESSTKSMPCIFSTIVRIMLQNRLFVSLKYHK</sequence>
<organism evidence="1 2">
    <name type="scientific">Robbsia andropogonis</name>
    <dbReference type="NCBI Taxonomy" id="28092"/>
    <lineage>
        <taxon>Bacteria</taxon>
        <taxon>Pseudomonadati</taxon>
        <taxon>Pseudomonadota</taxon>
        <taxon>Betaproteobacteria</taxon>
        <taxon>Burkholderiales</taxon>
        <taxon>Burkholderiaceae</taxon>
        <taxon>Robbsia</taxon>
    </lineage>
</organism>
<dbReference type="EMBL" id="LAQU01000016">
    <property type="protein sequence ID" value="KKB62716.1"/>
    <property type="molecule type" value="Genomic_DNA"/>
</dbReference>
<dbReference type="AlphaFoldDB" id="A0A0F5JXW2"/>
<reference evidence="1 2" key="1">
    <citation type="submission" date="2015-03" db="EMBL/GenBank/DDBJ databases">
        <title>Draft Genome Sequence of Burkholderia andropogonis type strain ICMP2807, isolated from Sorghum bicolor.</title>
        <authorList>
            <person name="Lopes-Santos L."/>
            <person name="Castro D.B."/>
            <person name="Ottoboni L.M."/>
            <person name="Park D."/>
            <person name="Weirc B.S."/>
            <person name="Destefano S.A."/>
        </authorList>
    </citation>
    <scope>NUCLEOTIDE SEQUENCE [LARGE SCALE GENOMIC DNA]</scope>
    <source>
        <strain evidence="1 2">ICMP2807</strain>
    </source>
</reference>
<protein>
    <submittedName>
        <fullName evidence="1">Uncharacterized protein</fullName>
    </submittedName>
</protein>
<proteinExistence type="predicted"/>
<accession>A0A0F5JXW2</accession>
<keyword evidence="2" id="KW-1185">Reference proteome</keyword>
<dbReference type="Proteomes" id="UP000033618">
    <property type="component" value="Unassembled WGS sequence"/>
</dbReference>